<dbReference type="OrthoDB" id="1933492at2759"/>
<dbReference type="PROSITE" id="PS51485">
    <property type="entry name" value="PHYTOCYANIN"/>
    <property type="match status" value="2"/>
</dbReference>
<feature type="domain" description="Phytocyanin" evidence="5">
    <location>
        <begin position="24"/>
        <end position="125"/>
    </location>
</feature>
<comment type="caution">
    <text evidence="6">The sequence shown here is derived from an EMBL/GenBank/DDBJ whole genome shotgun (WGS) entry which is preliminary data.</text>
</comment>
<dbReference type="SUPFAM" id="SSF49503">
    <property type="entry name" value="Cupredoxins"/>
    <property type="match status" value="2"/>
</dbReference>
<dbReference type="PANTHER" id="PTHR33021">
    <property type="entry name" value="BLUE COPPER PROTEIN"/>
    <property type="match status" value="1"/>
</dbReference>
<evidence type="ECO:0000259" key="5">
    <source>
        <dbReference type="PROSITE" id="PS51485"/>
    </source>
</evidence>
<organism evidence="6 7">
    <name type="scientific">Corchorus olitorius</name>
    <dbReference type="NCBI Taxonomy" id="93759"/>
    <lineage>
        <taxon>Eukaryota</taxon>
        <taxon>Viridiplantae</taxon>
        <taxon>Streptophyta</taxon>
        <taxon>Embryophyta</taxon>
        <taxon>Tracheophyta</taxon>
        <taxon>Spermatophyta</taxon>
        <taxon>Magnoliopsida</taxon>
        <taxon>eudicotyledons</taxon>
        <taxon>Gunneridae</taxon>
        <taxon>Pentapetalae</taxon>
        <taxon>rosids</taxon>
        <taxon>malvids</taxon>
        <taxon>Malvales</taxon>
        <taxon>Malvaceae</taxon>
        <taxon>Grewioideae</taxon>
        <taxon>Apeibeae</taxon>
        <taxon>Corchorus</taxon>
    </lineage>
</organism>
<feature type="domain" description="Phytocyanin" evidence="5">
    <location>
        <begin position="175"/>
        <end position="276"/>
    </location>
</feature>
<keyword evidence="7" id="KW-1185">Reference proteome</keyword>
<keyword evidence="1" id="KW-0479">Metal-binding</keyword>
<dbReference type="AlphaFoldDB" id="A0A1R3KDB3"/>
<evidence type="ECO:0000256" key="1">
    <source>
        <dbReference type="ARBA" id="ARBA00022723"/>
    </source>
</evidence>
<protein>
    <submittedName>
        <fullName evidence="6">Plastocyanin-like protein</fullName>
    </submittedName>
</protein>
<feature type="chain" id="PRO_5012458500" evidence="4">
    <location>
        <begin position="24"/>
        <end position="343"/>
    </location>
</feature>
<dbReference type="InterPro" id="IPR008972">
    <property type="entry name" value="Cupredoxin"/>
</dbReference>
<dbReference type="GO" id="GO:0009055">
    <property type="term" value="F:electron transfer activity"/>
    <property type="evidence" value="ECO:0007669"/>
    <property type="project" value="InterPro"/>
</dbReference>
<reference evidence="7" key="1">
    <citation type="submission" date="2013-09" db="EMBL/GenBank/DDBJ databases">
        <title>Corchorus olitorius genome sequencing.</title>
        <authorList>
            <person name="Alam M."/>
            <person name="Haque M.S."/>
            <person name="Islam M.S."/>
            <person name="Emdad E.M."/>
            <person name="Islam M.M."/>
            <person name="Ahmed B."/>
            <person name="Halim A."/>
            <person name="Hossen Q.M.M."/>
            <person name="Hossain M.Z."/>
            <person name="Ahmed R."/>
            <person name="Khan M.M."/>
            <person name="Islam R."/>
            <person name="Rashid M.M."/>
            <person name="Khan S.A."/>
            <person name="Rahman M.S."/>
            <person name="Alam M."/>
            <person name="Yahiya A.S."/>
            <person name="Khan M.S."/>
            <person name="Azam M.S."/>
            <person name="Haque T."/>
            <person name="Lashkar M.Z.H."/>
            <person name="Akhand A.I."/>
            <person name="Morshed G."/>
            <person name="Roy S."/>
            <person name="Uddin K.S."/>
            <person name="Rabeya T."/>
            <person name="Hossain A.S."/>
            <person name="Chowdhury A."/>
            <person name="Snigdha A.R."/>
            <person name="Mortoza M.S."/>
            <person name="Matin S.A."/>
            <person name="Hoque S.M.E."/>
            <person name="Islam M.K."/>
            <person name="Roy D.K."/>
            <person name="Haider R."/>
            <person name="Moosa M.M."/>
            <person name="Elias S.M."/>
            <person name="Hasan A.M."/>
            <person name="Jahan S."/>
            <person name="Shafiuddin M."/>
            <person name="Mahmood N."/>
            <person name="Shommy N.S."/>
        </authorList>
    </citation>
    <scope>NUCLEOTIDE SEQUENCE [LARGE SCALE GENOMIC DNA]</scope>
    <source>
        <strain evidence="7">cv. O-4</strain>
    </source>
</reference>
<dbReference type="FunFam" id="2.60.40.420:FF:000003">
    <property type="entry name" value="Blue copper"/>
    <property type="match status" value="2"/>
</dbReference>
<dbReference type="STRING" id="93759.A0A1R3KDB3"/>
<evidence type="ECO:0000313" key="7">
    <source>
        <dbReference type="Proteomes" id="UP000187203"/>
    </source>
</evidence>
<keyword evidence="3" id="KW-0325">Glycoprotein</keyword>
<keyword evidence="2" id="KW-0186">Copper</keyword>
<evidence type="ECO:0000256" key="4">
    <source>
        <dbReference type="SAM" id="SignalP"/>
    </source>
</evidence>
<evidence type="ECO:0000256" key="3">
    <source>
        <dbReference type="ARBA" id="ARBA00023180"/>
    </source>
</evidence>
<dbReference type="PROSITE" id="PS00196">
    <property type="entry name" value="COPPER_BLUE"/>
    <property type="match status" value="1"/>
</dbReference>
<name>A0A1R3KDB3_9ROSI</name>
<gene>
    <name evidence="6" type="ORF">COLO4_09088</name>
</gene>
<dbReference type="PANTHER" id="PTHR33021:SF356">
    <property type="entry name" value="MAVICYANIN"/>
    <property type="match status" value="1"/>
</dbReference>
<feature type="signal peptide" evidence="4">
    <location>
        <begin position="1"/>
        <end position="23"/>
    </location>
</feature>
<dbReference type="CDD" id="cd04216">
    <property type="entry name" value="Phytocyanin"/>
    <property type="match status" value="1"/>
</dbReference>
<dbReference type="GO" id="GO:0005886">
    <property type="term" value="C:plasma membrane"/>
    <property type="evidence" value="ECO:0007669"/>
    <property type="project" value="TreeGrafter"/>
</dbReference>
<dbReference type="Pfam" id="PF02298">
    <property type="entry name" value="Cu_bind_like"/>
    <property type="match status" value="2"/>
</dbReference>
<proteinExistence type="predicted"/>
<dbReference type="EMBL" id="AWUE01014114">
    <property type="protein sequence ID" value="OMP05066.1"/>
    <property type="molecule type" value="Genomic_DNA"/>
</dbReference>
<dbReference type="InterPro" id="IPR028871">
    <property type="entry name" value="BlueCu_1_BS"/>
</dbReference>
<keyword evidence="4" id="KW-0732">Signal</keyword>
<dbReference type="GO" id="GO:0046872">
    <property type="term" value="F:metal ion binding"/>
    <property type="evidence" value="ECO:0007669"/>
    <property type="project" value="UniProtKB-KW"/>
</dbReference>
<evidence type="ECO:0000256" key="2">
    <source>
        <dbReference type="ARBA" id="ARBA00023008"/>
    </source>
</evidence>
<accession>A0A1R3KDB3</accession>
<dbReference type="Gene3D" id="2.60.40.420">
    <property type="entry name" value="Cupredoxins - blue copper proteins"/>
    <property type="match status" value="2"/>
</dbReference>
<dbReference type="Proteomes" id="UP000187203">
    <property type="component" value="Unassembled WGS sequence"/>
</dbReference>
<dbReference type="InterPro" id="IPR003245">
    <property type="entry name" value="Phytocyanin_dom"/>
</dbReference>
<evidence type="ECO:0000313" key="6">
    <source>
        <dbReference type="EMBL" id="OMP05066.1"/>
    </source>
</evidence>
<sequence length="343" mass="37969">MAPFAKSAIIVLVSMAFCGVSMGVVHQVGDLAGWTIVTPIDYQKWAASKTFHVGDVLVFRYRNLFHNVLRVTHQNFNSCNTSFPNAVYSSGSDYIKLRRPGHFFFICGLPGHCRSGQKIHIEVASPSGVDHRRKPLSVISNNSKAAPPPFPDSYIMELPAAPTRAPTSSATTLMFNYVGVGDDSGWHPMFDYRKWAASKRFFVGDTIRFEYNAIFHNVLEVTKRNYRACNAAARPIGKYYSGNDTFVLTRPGHRYFLCSFPNHCRNGQRVEIYVHKVSRPRQTPPTPIPTPAAPGSISLPPLPSAMSPAGAPTSARTRSASSLLEPNYTHIIGLSFLILAFFV</sequence>
<dbReference type="InterPro" id="IPR039391">
    <property type="entry name" value="Phytocyanin-like"/>
</dbReference>